<name>A0ABP5S928_9ACTN</name>
<protein>
    <submittedName>
        <fullName evidence="1">Uncharacterized protein</fullName>
    </submittedName>
</protein>
<dbReference type="RefSeq" id="WP_310286033.1">
    <property type="nucleotide sequence ID" value="NZ_BAAASX010000002.1"/>
</dbReference>
<dbReference type="Proteomes" id="UP001501584">
    <property type="component" value="Unassembled WGS sequence"/>
</dbReference>
<organism evidence="1 2">
    <name type="scientific">Glycomyces rutgersensis</name>
    <dbReference type="NCBI Taxonomy" id="58115"/>
    <lineage>
        <taxon>Bacteria</taxon>
        <taxon>Bacillati</taxon>
        <taxon>Actinomycetota</taxon>
        <taxon>Actinomycetes</taxon>
        <taxon>Glycomycetales</taxon>
        <taxon>Glycomycetaceae</taxon>
        <taxon>Glycomyces</taxon>
    </lineage>
</organism>
<dbReference type="EMBL" id="BAAASX010000002">
    <property type="protein sequence ID" value="GAA2324486.1"/>
    <property type="molecule type" value="Genomic_DNA"/>
</dbReference>
<sequence>MLSIAGALALSASACGWVPFAESTESYEFYNGNDADPWCAEGESAYALSEDSIIEGPHFSAGIQCRYTGEQLPHEVAEHAPTIADLARAEDGSEFLATHLTTKPDVDIFDAIGWAVRSWVQVGDREFELPAPPQQGDWIVVTAPTDVAAVLWVEDDGRAQGLDLRTGERVDPVFAYYNDLAQSSDLFDGFLYESYFANEPTDGLSCQYDGGNAWRSPWDEDLGWAAEGTVHLTVFTYWCNQIGEYSWALDPASITLASGEAAETEAWYETPVDGGVQIEAVFVIPDIDSEVTIAFEPVTTAVGADGREMRFEDEFPATEWVATF</sequence>
<evidence type="ECO:0000313" key="1">
    <source>
        <dbReference type="EMBL" id="GAA2324486.1"/>
    </source>
</evidence>
<comment type="caution">
    <text evidence="1">The sequence shown here is derived from an EMBL/GenBank/DDBJ whole genome shotgun (WGS) entry which is preliminary data.</text>
</comment>
<proteinExistence type="predicted"/>
<keyword evidence="2" id="KW-1185">Reference proteome</keyword>
<accession>A0ABP5S928</accession>
<gene>
    <name evidence="1" type="ORF">GCM10010403_13410</name>
</gene>
<reference evidence="2" key="1">
    <citation type="journal article" date="2019" name="Int. J. Syst. Evol. Microbiol.">
        <title>The Global Catalogue of Microorganisms (GCM) 10K type strain sequencing project: providing services to taxonomists for standard genome sequencing and annotation.</title>
        <authorList>
            <consortium name="The Broad Institute Genomics Platform"/>
            <consortium name="The Broad Institute Genome Sequencing Center for Infectious Disease"/>
            <person name="Wu L."/>
            <person name="Ma J."/>
        </authorList>
    </citation>
    <scope>NUCLEOTIDE SEQUENCE [LARGE SCALE GENOMIC DNA]</scope>
    <source>
        <strain evidence="2">JCM 6238</strain>
    </source>
</reference>
<evidence type="ECO:0000313" key="2">
    <source>
        <dbReference type="Proteomes" id="UP001501584"/>
    </source>
</evidence>